<dbReference type="Gene3D" id="3.40.50.1010">
    <property type="entry name" value="5'-nuclease"/>
    <property type="match status" value="1"/>
</dbReference>
<dbReference type="Proteomes" id="UP000593565">
    <property type="component" value="Unassembled WGS sequence"/>
</dbReference>
<dbReference type="AlphaFoldDB" id="A0A7J6A019"/>
<dbReference type="InterPro" id="IPR026832">
    <property type="entry name" value="Asteroid"/>
</dbReference>
<organism evidence="3 4">
    <name type="scientific">Ameiurus melas</name>
    <name type="common">Black bullhead</name>
    <name type="synonym">Silurus melas</name>
    <dbReference type="NCBI Taxonomy" id="219545"/>
    <lineage>
        <taxon>Eukaryota</taxon>
        <taxon>Metazoa</taxon>
        <taxon>Chordata</taxon>
        <taxon>Craniata</taxon>
        <taxon>Vertebrata</taxon>
        <taxon>Euteleostomi</taxon>
        <taxon>Actinopterygii</taxon>
        <taxon>Neopterygii</taxon>
        <taxon>Teleostei</taxon>
        <taxon>Ostariophysi</taxon>
        <taxon>Siluriformes</taxon>
        <taxon>Ictaluridae</taxon>
        <taxon>Ameiurus</taxon>
    </lineage>
</organism>
<reference evidence="3 4" key="1">
    <citation type="submission" date="2020-02" db="EMBL/GenBank/DDBJ databases">
        <title>A chromosome-scale genome assembly of the black bullhead catfish (Ameiurus melas).</title>
        <authorList>
            <person name="Wen M."/>
            <person name="Zham M."/>
            <person name="Cabau C."/>
            <person name="Klopp C."/>
            <person name="Donnadieu C."/>
            <person name="Roques C."/>
            <person name="Bouchez O."/>
            <person name="Lampietro C."/>
            <person name="Jouanno E."/>
            <person name="Herpin A."/>
            <person name="Louis A."/>
            <person name="Berthelot C."/>
            <person name="Parey E."/>
            <person name="Roest-Crollius H."/>
            <person name="Braasch I."/>
            <person name="Postlethwait J."/>
            <person name="Robinson-Rechavi M."/>
            <person name="Echchiki A."/>
            <person name="Begum T."/>
            <person name="Montfort J."/>
            <person name="Schartl M."/>
            <person name="Bobe J."/>
            <person name="Guiguen Y."/>
        </authorList>
    </citation>
    <scope>NUCLEOTIDE SEQUENCE [LARGE SCALE GENOMIC DNA]</scope>
    <source>
        <strain evidence="3">M_S1</strain>
        <tissue evidence="3">Blood</tissue>
    </source>
</reference>
<evidence type="ECO:0000313" key="3">
    <source>
        <dbReference type="EMBL" id="KAF4076215.1"/>
    </source>
</evidence>
<gene>
    <name evidence="3" type="ORF">AMELA_G00227530</name>
</gene>
<evidence type="ECO:0000259" key="2">
    <source>
        <dbReference type="Pfam" id="PF12813"/>
    </source>
</evidence>
<sequence>MGVHGLRRYIESNSDFLKTSFFRESKLIIDGCNLLHFLYFMSHLDQAHGGDYEDFEKIVTLFFTNLRLCDIEPYVVLDGGTDVSDKKFETLKKSRQDKIIKANALSRGRSGNVLPILTPNVFKQILQKLGIPFIQCLAEADWEVAALANEWACPVLSNDSDFYIFGNRGGFLPFSHFQWRKVSQMKKDKKKFIHAKSYHVRNLCTAFNRMNKYNLPLFATILGNDYTKLDERVLPNFSKFSTRPGGIAQIDGLLVWLSRFPNPKEAIAGLLSPLGKNAKSASIRKTIYQGMAEYRLNPSSIAQFFISGEPPIRPPGPLQNLPDWSLKPLAEGKLAPYIIDVLTLQRLMMNFQVEDFGLSSSSETSRPIRQVTYGVLLCTRWKKVGKRSRSSGENQQYYVEEYDRQETTLSSSMVPAVLPTRVVTHLHLDSLWEAPEHVRLQVLLDALCVSPVFNAHIIPENLQLAVYVTGFWLNHAQPEPTAEMFWALLIGLVYGHLCREHRTAIGKDQTETLKDQTEREADTVISRLKYLQERNGQKLLDLDLAHAYCQWRSCLKNSFNLNQLLNNPVPEPELAWLYSGSLVHTVAQELMKGVEPESLLTGASISVDLYRNLQAAVERELDDDFIVRMRTRAGPRERRTWNDTEDELSKMFKHLMADEEDDDDGDNIFEETCTVRTRHVSRARTGDPRAKKYELVKWC</sequence>
<evidence type="ECO:0000256" key="1">
    <source>
        <dbReference type="ARBA" id="ARBA00007398"/>
    </source>
</evidence>
<dbReference type="Pfam" id="PF12813">
    <property type="entry name" value="XPG_I_2"/>
    <property type="match status" value="1"/>
</dbReference>
<keyword evidence="4" id="KW-1185">Reference proteome</keyword>
<dbReference type="InterPro" id="IPR039436">
    <property type="entry name" value="Asteroid_dom"/>
</dbReference>
<name>A0A7J6A019_AMEME</name>
<dbReference type="EMBL" id="JAAGNN010000020">
    <property type="protein sequence ID" value="KAF4076215.1"/>
    <property type="molecule type" value="Genomic_DNA"/>
</dbReference>
<dbReference type="SUPFAM" id="SSF88723">
    <property type="entry name" value="PIN domain-like"/>
    <property type="match status" value="1"/>
</dbReference>
<comment type="caution">
    <text evidence="3">The sequence shown here is derived from an EMBL/GenBank/DDBJ whole genome shotgun (WGS) entry which is preliminary data.</text>
</comment>
<accession>A0A7J6A019</accession>
<proteinExistence type="inferred from homology"/>
<comment type="similarity">
    <text evidence="1">Belongs to the asteroid family.</text>
</comment>
<evidence type="ECO:0000313" key="4">
    <source>
        <dbReference type="Proteomes" id="UP000593565"/>
    </source>
</evidence>
<feature type="domain" description="Asteroid" evidence="2">
    <location>
        <begin position="128"/>
        <end position="219"/>
    </location>
</feature>
<dbReference type="PANTHER" id="PTHR15665">
    <property type="entry name" value="ASTEROID PROTEIN"/>
    <property type="match status" value="1"/>
</dbReference>
<dbReference type="PANTHER" id="PTHR15665:SF1">
    <property type="entry name" value="PROTEIN ASTEROID HOMOLOG 1"/>
    <property type="match status" value="1"/>
</dbReference>
<dbReference type="InterPro" id="IPR029060">
    <property type="entry name" value="PIN-like_dom_sf"/>
</dbReference>
<protein>
    <recommendedName>
        <fullName evidence="2">Asteroid domain-containing protein</fullName>
    </recommendedName>
</protein>